<protein>
    <submittedName>
        <fullName evidence="1">Uncharacterized protein</fullName>
    </submittedName>
</protein>
<accession>A0A1F5DMR4</accession>
<proteinExistence type="predicted"/>
<sequence length="78" mass="8854">MKSPEMGSSPEQPKKKWKVLIEMEGYGKDGEEITGPALYEEVVVEADNEDDAENIACNNDFGNRRVSYAETREIKEEK</sequence>
<dbReference type="Proteomes" id="UP000178764">
    <property type="component" value="Unassembled WGS sequence"/>
</dbReference>
<gene>
    <name evidence="1" type="ORF">A2V71_04815</name>
</gene>
<dbReference type="EMBL" id="MEZT01000021">
    <property type="protein sequence ID" value="OGD56422.1"/>
    <property type="molecule type" value="Genomic_DNA"/>
</dbReference>
<evidence type="ECO:0000313" key="1">
    <source>
        <dbReference type="EMBL" id="OGD56422.1"/>
    </source>
</evidence>
<evidence type="ECO:0000313" key="2">
    <source>
        <dbReference type="Proteomes" id="UP000178764"/>
    </source>
</evidence>
<name>A0A1F5DMR4_9BACT</name>
<organism evidence="1 2">
    <name type="scientific">Candidatus Berkelbacteria bacterium RBG_13_40_8</name>
    <dbReference type="NCBI Taxonomy" id="1797467"/>
    <lineage>
        <taxon>Bacteria</taxon>
        <taxon>Candidatus Berkelbacteria</taxon>
    </lineage>
</organism>
<reference evidence="1 2" key="1">
    <citation type="journal article" date="2016" name="Nat. Commun.">
        <title>Thousands of microbial genomes shed light on interconnected biogeochemical processes in an aquifer system.</title>
        <authorList>
            <person name="Anantharaman K."/>
            <person name="Brown C.T."/>
            <person name="Hug L.A."/>
            <person name="Sharon I."/>
            <person name="Castelle C.J."/>
            <person name="Probst A.J."/>
            <person name="Thomas B.C."/>
            <person name="Singh A."/>
            <person name="Wilkins M.J."/>
            <person name="Karaoz U."/>
            <person name="Brodie E.L."/>
            <person name="Williams K.H."/>
            <person name="Hubbard S.S."/>
            <person name="Banfield J.F."/>
        </authorList>
    </citation>
    <scope>NUCLEOTIDE SEQUENCE [LARGE SCALE GENOMIC DNA]</scope>
</reference>
<comment type="caution">
    <text evidence="1">The sequence shown here is derived from an EMBL/GenBank/DDBJ whole genome shotgun (WGS) entry which is preliminary data.</text>
</comment>
<dbReference type="AlphaFoldDB" id="A0A1F5DMR4"/>